<dbReference type="InterPro" id="IPR036457">
    <property type="entry name" value="PPM-type-like_dom_sf"/>
</dbReference>
<dbReference type="Pfam" id="PF07228">
    <property type="entry name" value="SpoIIE"/>
    <property type="match status" value="1"/>
</dbReference>
<dbReference type="AlphaFoldDB" id="A0A1M6BQH0"/>
<evidence type="ECO:0000259" key="1">
    <source>
        <dbReference type="SMART" id="SM00331"/>
    </source>
</evidence>
<dbReference type="OrthoDB" id="1090916at2"/>
<dbReference type="Proteomes" id="UP000184080">
    <property type="component" value="Unassembled WGS sequence"/>
</dbReference>
<proteinExistence type="predicted"/>
<dbReference type="STRING" id="1121298.SAMN05444401_0854"/>
<dbReference type="InterPro" id="IPR001932">
    <property type="entry name" value="PPM-type_phosphatase-like_dom"/>
</dbReference>
<accession>A0A1M6BQH0</accession>
<reference evidence="2 3" key="1">
    <citation type="submission" date="2016-11" db="EMBL/GenBank/DDBJ databases">
        <authorList>
            <person name="Jaros S."/>
            <person name="Januszkiewicz K."/>
            <person name="Wedrychowicz H."/>
        </authorList>
    </citation>
    <scope>NUCLEOTIDE SEQUENCE [LARGE SCALE GENOMIC DNA]</scope>
    <source>
        <strain evidence="2 3">DSM 21864</strain>
    </source>
</reference>
<feature type="domain" description="PPM-type phosphatase" evidence="1">
    <location>
        <begin position="4"/>
        <end position="218"/>
    </location>
</feature>
<keyword evidence="3" id="KW-1185">Reference proteome</keyword>
<dbReference type="Gene3D" id="3.60.40.10">
    <property type="entry name" value="PPM-type phosphatase domain"/>
    <property type="match status" value="1"/>
</dbReference>
<evidence type="ECO:0000313" key="2">
    <source>
        <dbReference type="EMBL" id="SHI50798.1"/>
    </source>
</evidence>
<dbReference type="EMBL" id="FQZO01000001">
    <property type="protein sequence ID" value="SHI50798.1"/>
    <property type="molecule type" value="Genomic_DNA"/>
</dbReference>
<dbReference type="SUPFAM" id="SSF81606">
    <property type="entry name" value="PP2C-like"/>
    <property type="match status" value="1"/>
</dbReference>
<sequence length="390" mass="43771">MSCFVDTSFDSLKKKGEELCGDMVEIIKVEDSTVIVLADGLGSGVKANILATLTSRIAATMIKGGADIYETVHTIVNTLPICSERHIAYSTFTIMKIQRDGRTYAVEYENPPFFLIRKGESIKVERKETIINGRKILESNFSLQEEDVITIISDGVLHAGEGNVLNMGWQWSDVESYLLRSSGNKRCAKNISRDLIDACWYLYGCKPGDDATAIGIKIKRPQYVDLFTGPPEHKEKDAYVINELMRGKGKKIICGGTAANIAERILKRSLVVDAKDINSEIPPIFYMDGVDLITEGVITLSKTIEIIREYADSFLEEGRENSLKGEDGAIRLAKILLEECTHLNLWVGKAWNKAYDKEEFYLSIGIKMRLVEELCQFMQRLGRIVKINYV</sequence>
<dbReference type="RefSeq" id="WP_073003942.1">
    <property type="nucleotide sequence ID" value="NZ_FQZO01000001.1"/>
</dbReference>
<protein>
    <submittedName>
        <fullName evidence="2">Stage II sporulation protein E (SpoIIE)</fullName>
    </submittedName>
</protein>
<gene>
    <name evidence="2" type="ORF">SAMN05444401_0854</name>
</gene>
<dbReference type="SMART" id="SM00331">
    <property type="entry name" value="PP2C_SIG"/>
    <property type="match status" value="1"/>
</dbReference>
<evidence type="ECO:0000313" key="3">
    <source>
        <dbReference type="Proteomes" id="UP000184080"/>
    </source>
</evidence>
<organism evidence="2 3">
    <name type="scientific">Clostridium amylolyticum</name>
    <dbReference type="NCBI Taxonomy" id="1121298"/>
    <lineage>
        <taxon>Bacteria</taxon>
        <taxon>Bacillati</taxon>
        <taxon>Bacillota</taxon>
        <taxon>Clostridia</taxon>
        <taxon>Eubacteriales</taxon>
        <taxon>Clostridiaceae</taxon>
        <taxon>Clostridium</taxon>
    </lineage>
</organism>
<name>A0A1M6BQH0_9CLOT</name>